<keyword evidence="6" id="KW-0804">Transcription</keyword>
<dbReference type="InterPro" id="IPR035965">
    <property type="entry name" value="PAS-like_dom_sf"/>
</dbReference>
<dbReference type="SUPFAM" id="SSF46689">
    <property type="entry name" value="Homeodomain-like"/>
    <property type="match status" value="1"/>
</dbReference>
<accession>A0A1Q9JHT3</accession>
<dbReference type="SMART" id="SM00382">
    <property type="entry name" value="AAA"/>
    <property type="match status" value="1"/>
</dbReference>
<dbReference type="InterPro" id="IPR030828">
    <property type="entry name" value="HTH_TyrR"/>
</dbReference>
<evidence type="ECO:0000313" key="11">
    <source>
        <dbReference type="Proteomes" id="UP000187404"/>
    </source>
</evidence>
<comment type="caution">
    <text evidence="10">The sequence shown here is derived from an EMBL/GenBank/DDBJ whole genome shotgun (WGS) entry which is preliminary data.</text>
</comment>
<dbReference type="PANTHER" id="PTHR32071:SF57">
    <property type="entry name" value="C4-DICARBOXYLATE TRANSPORT TRANSCRIPTIONAL REGULATORY PROTEIN DCTD"/>
    <property type="match status" value="1"/>
</dbReference>
<dbReference type="Pfam" id="PF18024">
    <property type="entry name" value="HTH_50"/>
    <property type="match status" value="1"/>
</dbReference>
<dbReference type="GO" id="GO:0005524">
    <property type="term" value="F:ATP binding"/>
    <property type="evidence" value="ECO:0007669"/>
    <property type="project" value="UniProtKB-KW"/>
</dbReference>
<dbReference type="Proteomes" id="UP000187404">
    <property type="component" value="Unassembled WGS sequence"/>
</dbReference>
<keyword evidence="1" id="KW-0547">Nucleotide-binding</keyword>
<dbReference type="AlphaFoldDB" id="A0A1Q9JHT3"/>
<dbReference type="Gene3D" id="1.10.10.60">
    <property type="entry name" value="Homeodomain-like"/>
    <property type="match status" value="1"/>
</dbReference>
<dbReference type="InterPro" id="IPR058031">
    <property type="entry name" value="AAA_lid_NorR"/>
</dbReference>
<organism evidence="10 11">
    <name type="scientific">Hornefia porci</name>
    <dbReference type="NCBI Taxonomy" id="2652292"/>
    <lineage>
        <taxon>Bacteria</taxon>
        <taxon>Bacillati</taxon>
        <taxon>Bacillota</taxon>
        <taxon>Clostridia</taxon>
        <taxon>Peptostreptococcales</taxon>
        <taxon>Anaerovoracaceae</taxon>
        <taxon>Hornefia</taxon>
    </lineage>
</organism>
<dbReference type="Pfam" id="PF25601">
    <property type="entry name" value="AAA_lid_14"/>
    <property type="match status" value="1"/>
</dbReference>
<dbReference type="InterPro" id="IPR009057">
    <property type="entry name" value="Homeodomain-like_sf"/>
</dbReference>
<evidence type="ECO:0000313" key="10">
    <source>
        <dbReference type="EMBL" id="OLR55714.1"/>
    </source>
</evidence>
<dbReference type="PROSITE" id="PS00688">
    <property type="entry name" value="SIGMA54_INTERACT_3"/>
    <property type="match status" value="1"/>
</dbReference>
<evidence type="ECO:0000256" key="7">
    <source>
        <dbReference type="ARBA" id="ARBA00029500"/>
    </source>
</evidence>
<evidence type="ECO:0000256" key="2">
    <source>
        <dbReference type="ARBA" id="ARBA00022797"/>
    </source>
</evidence>
<dbReference type="InterPro" id="IPR002078">
    <property type="entry name" value="Sigma_54_int"/>
</dbReference>
<dbReference type="RefSeq" id="WP_075712704.1">
    <property type="nucleotide sequence ID" value="NZ_MJIE01000001.1"/>
</dbReference>
<dbReference type="InterPro" id="IPR003593">
    <property type="entry name" value="AAA+_ATPase"/>
</dbReference>
<dbReference type="InterPro" id="IPR025944">
    <property type="entry name" value="Sigma_54_int_dom_CS"/>
</dbReference>
<dbReference type="Gene3D" id="3.30.450.20">
    <property type="entry name" value="PAS domain"/>
    <property type="match status" value="1"/>
</dbReference>
<dbReference type="Pfam" id="PF08448">
    <property type="entry name" value="PAS_4"/>
    <property type="match status" value="1"/>
</dbReference>
<dbReference type="EMBL" id="MJIE01000001">
    <property type="protein sequence ID" value="OLR55714.1"/>
    <property type="molecule type" value="Genomic_DNA"/>
</dbReference>
<dbReference type="SUPFAM" id="SSF52540">
    <property type="entry name" value="P-loop containing nucleoside triphosphate hydrolases"/>
    <property type="match status" value="1"/>
</dbReference>
<dbReference type="InterPro" id="IPR013656">
    <property type="entry name" value="PAS_4"/>
</dbReference>
<dbReference type="Pfam" id="PF00158">
    <property type="entry name" value="Sigma54_activat"/>
    <property type="match status" value="1"/>
</dbReference>
<evidence type="ECO:0000256" key="5">
    <source>
        <dbReference type="ARBA" id="ARBA00023125"/>
    </source>
</evidence>
<evidence type="ECO:0000256" key="6">
    <source>
        <dbReference type="ARBA" id="ARBA00023163"/>
    </source>
</evidence>
<name>A0A1Q9JHT3_9FIRM</name>
<dbReference type="PROSITE" id="PS00675">
    <property type="entry name" value="SIGMA54_INTERACT_1"/>
    <property type="match status" value="1"/>
</dbReference>
<gene>
    <name evidence="10" type="ORF">BHK98_06325</name>
</gene>
<evidence type="ECO:0000259" key="8">
    <source>
        <dbReference type="PROSITE" id="PS50045"/>
    </source>
</evidence>
<dbReference type="InterPro" id="IPR027417">
    <property type="entry name" value="P-loop_NTPase"/>
</dbReference>
<feature type="domain" description="Sigma-54 factor interaction" evidence="8">
    <location>
        <begin position="199"/>
        <end position="428"/>
    </location>
</feature>
<dbReference type="STRING" id="1261640.BHK98_06325"/>
<dbReference type="SMART" id="SM00091">
    <property type="entry name" value="PAS"/>
    <property type="match status" value="1"/>
</dbReference>
<protein>
    <recommendedName>
        <fullName evidence="7">HTH-type transcriptional regulatory protein TyrR</fullName>
    </recommendedName>
</protein>
<dbReference type="CDD" id="cd00009">
    <property type="entry name" value="AAA"/>
    <property type="match status" value="1"/>
</dbReference>
<dbReference type="PANTHER" id="PTHR32071">
    <property type="entry name" value="TRANSCRIPTIONAL REGULATORY PROTEIN"/>
    <property type="match status" value="1"/>
</dbReference>
<dbReference type="PROSITE" id="PS50045">
    <property type="entry name" value="SIGMA54_INTERACT_4"/>
    <property type="match status" value="1"/>
</dbReference>
<dbReference type="OrthoDB" id="9803970at2"/>
<dbReference type="Gene3D" id="3.40.50.300">
    <property type="entry name" value="P-loop containing nucleotide triphosphate hydrolases"/>
    <property type="match status" value="1"/>
</dbReference>
<reference evidence="10 11" key="1">
    <citation type="journal article" date="2016" name="Appl. Environ. Microbiol.">
        <title>Function and Phylogeny of Bacterial Butyryl Coenzyme A:Acetate Transferases and Their Diversity in the Proximal Colon of Swine.</title>
        <authorList>
            <person name="Trachsel J."/>
            <person name="Bayles D.O."/>
            <person name="Looft T."/>
            <person name="Levine U.Y."/>
            <person name="Allen H.K."/>
        </authorList>
    </citation>
    <scope>NUCLEOTIDE SEQUENCE [LARGE SCALE GENOMIC DNA]</scope>
    <source>
        <strain evidence="10 11">68-3-10</strain>
    </source>
</reference>
<keyword evidence="4" id="KW-0805">Transcription regulation</keyword>
<keyword evidence="11" id="KW-1185">Reference proteome</keyword>
<keyword evidence="2" id="KW-0058">Aromatic hydrocarbons catabolism</keyword>
<dbReference type="InterPro" id="IPR025662">
    <property type="entry name" value="Sigma_54_int_dom_ATP-bd_1"/>
</dbReference>
<dbReference type="PROSITE" id="PS50112">
    <property type="entry name" value="PAS"/>
    <property type="match status" value="1"/>
</dbReference>
<dbReference type="CDD" id="cd00130">
    <property type="entry name" value="PAS"/>
    <property type="match status" value="1"/>
</dbReference>
<dbReference type="SUPFAM" id="SSF55785">
    <property type="entry name" value="PYP-like sensor domain (PAS domain)"/>
    <property type="match status" value="1"/>
</dbReference>
<evidence type="ECO:0000259" key="9">
    <source>
        <dbReference type="PROSITE" id="PS50112"/>
    </source>
</evidence>
<dbReference type="GO" id="GO:0003677">
    <property type="term" value="F:DNA binding"/>
    <property type="evidence" value="ECO:0007669"/>
    <property type="project" value="UniProtKB-KW"/>
</dbReference>
<dbReference type="GO" id="GO:0006355">
    <property type="term" value="P:regulation of DNA-templated transcription"/>
    <property type="evidence" value="ECO:0007669"/>
    <property type="project" value="InterPro"/>
</dbReference>
<keyword evidence="3" id="KW-0067">ATP-binding</keyword>
<dbReference type="Gene3D" id="1.10.8.60">
    <property type="match status" value="1"/>
</dbReference>
<feature type="domain" description="PAS" evidence="9">
    <location>
        <begin position="50"/>
        <end position="91"/>
    </location>
</feature>
<dbReference type="PROSITE" id="PS00676">
    <property type="entry name" value="SIGMA54_INTERACT_2"/>
    <property type="match status" value="1"/>
</dbReference>
<evidence type="ECO:0000256" key="4">
    <source>
        <dbReference type="ARBA" id="ARBA00023015"/>
    </source>
</evidence>
<dbReference type="FunFam" id="3.40.50.300:FF:000006">
    <property type="entry name" value="DNA-binding transcriptional regulator NtrC"/>
    <property type="match status" value="1"/>
</dbReference>
<dbReference type="InterPro" id="IPR025943">
    <property type="entry name" value="Sigma_54_int_dom_ATP-bd_2"/>
</dbReference>
<dbReference type="InterPro" id="IPR000014">
    <property type="entry name" value="PAS"/>
</dbReference>
<evidence type="ECO:0000256" key="1">
    <source>
        <dbReference type="ARBA" id="ARBA00022741"/>
    </source>
</evidence>
<keyword evidence="5" id="KW-0238">DNA-binding</keyword>
<proteinExistence type="predicted"/>
<sequence>MNQIVAIQEVIEKIDDAVKREDYKDPDAALALLQSLKADLHYFHEAGIDFKVVVDSLDDSIYITDKEGRVMYVNPAHKKNTNIEPEEVLGRLTGDIVREGTLFTGGSTMDVIKEKKKIFRLSTVQKKDPPEVGYTVGVPIFDRNGELAQVVVSSRPILSLQALHEDYGRFLSEIDRTKEQQHVTIHKNAKSPSMSGDRLIGASYSLKKISDIIALAAPTDATVLITGESGVGKEVIADEIYRKSDRSDRTFIKVNCASIPANLLESELFGYERGAFSGANSGGKPGLFEMASGGTLLLDEIGDMPMDLQVKLLRAIQDKKITRVGGTKPIQLDIRFIAATNSDLKKKIAEGTFRQDLFYRLNVIPVNIPPLRERINDIDALTDHFIDVFAEKHHRRLTLSEKNREVFRAYHWPGNVRELENVIEYLTICASGSDHVDEETLRGILDISQSDNPATGAGTLAQSVENYEKNLIETVLKSSKSLRDAGARLGVNASTISRKIKQYGIDYPGTK</sequence>
<evidence type="ECO:0000256" key="3">
    <source>
        <dbReference type="ARBA" id="ARBA00022840"/>
    </source>
</evidence>